<reference evidence="5" key="2">
    <citation type="submission" date="2020-05" db="UniProtKB">
        <authorList>
            <consortium name="EnsemblMetazoa"/>
        </authorList>
    </citation>
    <scope>IDENTIFICATION</scope>
    <source>
        <strain evidence="5">IAEA</strain>
    </source>
</reference>
<feature type="domain" description="CHHC U11-48K-type" evidence="4">
    <location>
        <begin position="27"/>
        <end position="54"/>
    </location>
</feature>
<dbReference type="SUPFAM" id="SSF57667">
    <property type="entry name" value="beta-beta-alpha zinc fingers"/>
    <property type="match status" value="1"/>
</dbReference>
<dbReference type="InterPro" id="IPR036236">
    <property type="entry name" value="Znf_C2H2_sf"/>
</dbReference>
<dbReference type="VEuPathDB" id="VectorBase:GPAI015733"/>
<accession>A0A1A9ZIK5</accession>
<sequence length="158" mass="18479">MATKEMQGVSEKMNGRLTMQKAEENEIVQCPYDKTHVLLKSRLAAHLIKCRINYPDAELKACPFNSTHLLSQNEYVAHVIHCPDRKIMFQYGLSPPPAEWENRTRHSIIETNENWDEVDAEDYDPKKYLDRVAVLRRAEDASRSECKNFVNNKRMRLD</sequence>
<evidence type="ECO:0000256" key="3">
    <source>
        <dbReference type="ARBA" id="ARBA00022833"/>
    </source>
</evidence>
<reference evidence="6" key="1">
    <citation type="submission" date="2014-03" db="EMBL/GenBank/DDBJ databases">
        <authorList>
            <person name="Aksoy S."/>
            <person name="Warren W."/>
            <person name="Wilson R.K."/>
        </authorList>
    </citation>
    <scope>NUCLEOTIDE SEQUENCE [LARGE SCALE GENOMIC DNA]</scope>
    <source>
        <strain evidence="6">IAEA</strain>
    </source>
</reference>
<dbReference type="GO" id="GO:0008270">
    <property type="term" value="F:zinc ion binding"/>
    <property type="evidence" value="ECO:0007669"/>
    <property type="project" value="UniProtKB-KW"/>
</dbReference>
<proteinExistence type="predicted"/>
<keyword evidence="2" id="KW-0863">Zinc-finger</keyword>
<organism evidence="5 6">
    <name type="scientific">Glossina pallidipes</name>
    <name type="common">Tsetse fly</name>
    <dbReference type="NCBI Taxonomy" id="7398"/>
    <lineage>
        <taxon>Eukaryota</taxon>
        <taxon>Metazoa</taxon>
        <taxon>Ecdysozoa</taxon>
        <taxon>Arthropoda</taxon>
        <taxon>Hexapoda</taxon>
        <taxon>Insecta</taxon>
        <taxon>Pterygota</taxon>
        <taxon>Neoptera</taxon>
        <taxon>Endopterygota</taxon>
        <taxon>Diptera</taxon>
        <taxon>Brachycera</taxon>
        <taxon>Muscomorpha</taxon>
        <taxon>Hippoboscoidea</taxon>
        <taxon>Glossinidae</taxon>
        <taxon>Glossina</taxon>
    </lineage>
</organism>
<keyword evidence="3" id="KW-0862">Zinc</keyword>
<evidence type="ECO:0000313" key="5">
    <source>
        <dbReference type="EnsemblMetazoa" id="GPAI015733-PA"/>
    </source>
</evidence>
<evidence type="ECO:0000313" key="6">
    <source>
        <dbReference type="Proteomes" id="UP000092445"/>
    </source>
</evidence>
<evidence type="ECO:0000259" key="4">
    <source>
        <dbReference type="PROSITE" id="PS51800"/>
    </source>
</evidence>
<dbReference type="PROSITE" id="PS51800">
    <property type="entry name" value="ZF_CHHC_U11_48K"/>
    <property type="match status" value="2"/>
</dbReference>
<keyword evidence="6" id="KW-1185">Reference proteome</keyword>
<keyword evidence="1" id="KW-0479">Metal-binding</keyword>
<evidence type="ECO:0000256" key="1">
    <source>
        <dbReference type="ARBA" id="ARBA00022723"/>
    </source>
</evidence>
<dbReference type="PANTHER" id="PTHR21402:SF5">
    <property type="entry name" value="GAMETOCYTE SPECIFIC FACTOR 1"/>
    <property type="match status" value="1"/>
</dbReference>
<evidence type="ECO:0000256" key="2">
    <source>
        <dbReference type="ARBA" id="ARBA00022771"/>
    </source>
</evidence>
<name>A0A1A9ZIK5_GLOPL</name>
<protein>
    <recommendedName>
        <fullName evidence="4">CHHC U11-48K-type domain-containing protein</fullName>
    </recommendedName>
</protein>
<dbReference type="PANTHER" id="PTHR21402">
    <property type="entry name" value="GAMETOCYTE SPECIFIC FACTOR 1-RELATED"/>
    <property type="match status" value="1"/>
</dbReference>
<feature type="domain" description="CHHC U11-48K-type" evidence="4">
    <location>
        <begin position="59"/>
        <end position="86"/>
    </location>
</feature>
<dbReference type="AlphaFoldDB" id="A0A1A9ZIK5"/>
<dbReference type="EnsemblMetazoa" id="GPAI015733-RA">
    <property type="protein sequence ID" value="GPAI015733-PA"/>
    <property type="gene ID" value="GPAI015733"/>
</dbReference>
<dbReference type="InterPro" id="IPR022776">
    <property type="entry name" value="TRM13/UPF0224_CHHC_Znf_dom"/>
</dbReference>
<dbReference type="Pfam" id="PF05253">
    <property type="entry name" value="zf-U11-48K"/>
    <property type="match status" value="2"/>
</dbReference>
<dbReference type="InterPro" id="IPR051591">
    <property type="entry name" value="UPF0224_FAM112_RNA_Proc"/>
</dbReference>
<dbReference type="Proteomes" id="UP000092445">
    <property type="component" value="Unassembled WGS sequence"/>
</dbReference>